<accession>A0A834DRN4</accession>
<reference evidence="1 2" key="1">
    <citation type="journal article" date="2020" name="Nature">
        <title>Six reference-quality genomes reveal evolution of bat adaptations.</title>
        <authorList>
            <person name="Jebb D."/>
            <person name="Huang Z."/>
            <person name="Pippel M."/>
            <person name="Hughes G.M."/>
            <person name="Lavrichenko K."/>
            <person name="Devanna P."/>
            <person name="Winkler S."/>
            <person name="Jermiin L.S."/>
            <person name="Skirmuntt E.C."/>
            <person name="Katzourakis A."/>
            <person name="Burkitt-Gray L."/>
            <person name="Ray D.A."/>
            <person name="Sullivan K.A.M."/>
            <person name="Roscito J.G."/>
            <person name="Kirilenko B.M."/>
            <person name="Davalos L.M."/>
            <person name="Corthals A.P."/>
            <person name="Power M.L."/>
            <person name="Jones G."/>
            <person name="Ransome R.D."/>
            <person name="Dechmann D.K.N."/>
            <person name="Locatelli A.G."/>
            <person name="Puechmaille S.J."/>
            <person name="Fedrigo O."/>
            <person name="Jarvis E.D."/>
            <person name="Hiller M."/>
            <person name="Vernes S.C."/>
            <person name="Myers E.W."/>
            <person name="Teeling E.C."/>
        </authorList>
    </citation>
    <scope>NUCLEOTIDE SEQUENCE [LARGE SCALE GENOMIC DNA]</scope>
    <source>
        <strain evidence="1">Bat1K_MPI-CBG_1</strain>
    </source>
</reference>
<gene>
    <name evidence="1" type="ORF">HJG60_012275</name>
</gene>
<evidence type="ECO:0000313" key="2">
    <source>
        <dbReference type="Proteomes" id="UP000664940"/>
    </source>
</evidence>
<dbReference type="EMBL" id="JABVXQ010000009">
    <property type="protein sequence ID" value="KAF6090936.1"/>
    <property type="molecule type" value="Genomic_DNA"/>
</dbReference>
<sequence length="128" mass="13876">MGGPSSMTAGHRGIDAWALLPLMETFRSVSYTVILNFYAISAGTLSLPSHTLLLPHQCFRETCPVMVTFTGSHISEAPFREPELKYSLNVKFTGKNIQTPSVSGPYETVPILPGPDSLSLRSGVCCDE</sequence>
<evidence type="ECO:0000313" key="1">
    <source>
        <dbReference type="EMBL" id="KAF6090936.1"/>
    </source>
</evidence>
<comment type="caution">
    <text evidence="1">The sequence shown here is derived from an EMBL/GenBank/DDBJ whole genome shotgun (WGS) entry which is preliminary data.</text>
</comment>
<dbReference type="Proteomes" id="UP000664940">
    <property type="component" value="Unassembled WGS sequence"/>
</dbReference>
<name>A0A834DRN4_9CHIR</name>
<dbReference type="AlphaFoldDB" id="A0A834DRN4"/>
<organism evidence="1 2">
    <name type="scientific">Phyllostomus discolor</name>
    <name type="common">pale spear-nosed bat</name>
    <dbReference type="NCBI Taxonomy" id="89673"/>
    <lineage>
        <taxon>Eukaryota</taxon>
        <taxon>Metazoa</taxon>
        <taxon>Chordata</taxon>
        <taxon>Craniata</taxon>
        <taxon>Vertebrata</taxon>
        <taxon>Euteleostomi</taxon>
        <taxon>Mammalia</taxon>
        <taxon>Eutheria</taxon>
        <taxon>Laurasiatheria</taxon>
        <taxon>Chiroptera</taxon>
        <taxon>Yangochiroptera</taxon>
        <taxon>Phyllostomidae</taxon>
        <taxon>Phyllostominae</taxon>
        <taxon>Phyllostomus</taxon>
    </lineage>
</organism>
<protein>
    <submittedName>
        <fullName evidence="1">Uncharacterized protein</fullName>
    </submittedName>
</protein>
<proteinExistence type="predicted"/>